<comment type="similarity">
    <text evidence="7">Belongs to the glycosyltransferase group 1 family.</text>
</comment>
<sequence length="414" mass="46966">MKTLYSSGIHIANLFIKGASIFNKKLKLGVVGRSETFTRLKTHISEKDRTFWFHCASLGEYEQGLPVFQQLKEKYPTHKIVLSFFSPSGYEIRKDSPIADIAVYLPLDTKNNAKQFLDLVHPDLIVFVKYDIWPNFLEEIQQRQLRALLISATFRAEQSFFKSYGGFMRNALFAFEHIFTQDESSKILIEGIGYSSVSVSGDTRYDRVSHQLNIDNTLTHIETFKDNQTTIIFGSSWPEDDAIFIPLINSCKNKDIKFIIAPHNIKPSYTKSLVSQIESDTVSYTNMSSNTLQDYKVFILDTIGQLSKAYHYADIAYVGGAIGKTGLHNILEPAVFSLPIVIGNNHKKFPEAMKMQKNGGLFSISNQKEFNDIIHTLIEDQPFRVKSGQLNSDYITLHKGATTSIIEYLSRAPL</sequence>
<evidence type="ECO:0000256" key="5">
    <source>
        <dbReference type="ARBA" id="ARBA00031445"/>
    </source>
</evidence>
<dbReference type="InterPro" id="IPR038107">
    <property type="entry name" value="Glycos_transf_N_sf"/>
</dbReference>
<evidence type="ECO:0000313" key="9">
    <source>
        <dbReference type="EMBL" id="MCC1483814.1"/>
    </source>
</evidence>
<dbReference type="InterPro" id="IPR039901">
    <property type="entry name" value="Kdotransferase"/>
</dbReference>
<evidence type="ECO:0000256" key="1">
    <source>
        <dbReference type="ARBA" id="ARBA00004713"/>
    </source>
</evidence>
<comment type="subcellular location">
    <subcellularLocation>
        <location evidence="7">Cell membrane</location>
    </subcellularLocation>
</comment>
<comment type="catalytic activity">
    <reaction evidence="6 7">
        <text>lipid IVA (E. coli) + CMP-3-deoxy-beta-D-manno-octulosonate = alpha-Kdo-(2-&gt;6)-lipid IVA (E. coli) + CMP + H(+)</text>
        <dbReference type="Rhea" id="RHEA:28066"/>
        <dbReference type="ChEBI" id="CHEBI:15378"/>
        <dbReference type="ChEBI" id="CHEBI:58603"/>
        <dbReference type="ChEBI" id="CHEBI:60364"/>
        <dbReference type="ChEBI" id="CHEBI:60377"/>
        <dbReference type="ChEBI" id="CHEBI:85987"/>
        <dbReference type="EC" id="2.4.99.12"/>
    </reaction>
</comment>
<dbReference type="RefSeq" id="WP_227476262.1">
    <property type="nucleotide sequence ID" value="NZ_JAFMPT010000004.1"/>
</dbReference>
<proteinExistence type="inferred from homology"/>
<reference evidence="9" key="1">
    <citation type="submission" date="2021-03" db="EMBL/GenBank/DDBJ databases">
        <authorList>
            <person name="Ping X."/>
        </authorList>
    </citation>
    <scope>NUCLEOTIDE SEQUENCE</scope>
    <source>
        <strain evidence="9">E313</strain>
    </source>
</reference>
<dbReference type="InterPro" id="IPR007507">
    <property type="entry name" value="Glycos_transf_N"/>
</dbReference>
<keyword evidence="7" id="KW-1003">Cell membrane</keyword>
<dbReference type="Pfam" id="PF04413">
    <property type="entry name" value="Glycos_transf_N"/>
    <property type="match status" value="1"/>
</dbReference>
<keyword evidence="7" id="KW-0472">Membrane</keyword>
<evidence type="ECO:0000256" key="6">
    <source>
        <dbReference type="ARBA" id="ARBA00049183"/>
    </source>
</evidence>
<evidence type="ECO:0000256" key="2">
    <source>
        <dbReference type="ARBA" id="ARBA00012621"/>
    </source>
</evidence>
<dbReference type="Proteomes" id="UP000778797">
    <property type="component" value="Unassembled WGS sequence"/>
</dbReference>
<dbReference type="GO" id="GO:0016740">
    <property type="term" value="F:transferase activity"/>
    <property type="evidence" value="ECO:0007669"/>
    <property type="project" value="UniProtKB-KW"/>
</dbReference>
<comment type="pathway">
    <text evidence="1 7">Bacterial outer membrane biogenesis; LPS core biosynthesis.</text>
</comment>
<dbReference type="PANTHER" id="PTHR42755:SF1">
    <property type="entry name" value="3-DEOXY-D-MANNO-OCTULOSONIC ACID TRANSFERASE, MITOCHONDRIAL-RELATED"/>
    <property type="match status" value="1"/>
</dbReference>
<evidence type="ECO:0000256" key="3">
    <source>
        <dbReference type="ARBA" id="ARBA00019077"/>
    </source>
</evidence>
<keyword evidence="10" id="KW-1185">Reference proteome</keyword>
<evidence type="ECO:0000256" key="4">
    <source>
        <dbReference type="ARBA" id="ARBA00022679"/>
    </source>
</evidence>
<evidence type="ECO:0000259" key="8">
    <source>
        <dbReference type="Pfam" id="PF04413"/>
    </source>
</evidence>
<comment type="caution">
    <text evidence="9">The sequence shown here is derived from an EMBL/GenBank/DDBJ whole genome shotgun (WGS) entry which is preliminary data.</text>
</comment>
<dbReference type="PANTHER" id="PTHR42755">
    <property type="entry name" value="3-DEOXY-MANNO-OCTULOSONATE CYTIDYLYLTRANSFERASE"/>
    <property type="match status" value="1"/>
</dbReference>
<dbReference type="EMBL" id="JAFMPT010000004">
    <property type="protein sequence ID" value="MCC1483814.1"/>
    <property type="molecule type" value="Genomic_DNA"/>
</dbReference>
<gene>
    <name evidence="9" type="ORF">J1C55_04360</name>
</gene>
<keyword evidence="7" id="KW-0448">Lipopolysaccharide biosynthesis</keyword>
<name>A0ABS8EKS7_9FLAO</name>
<keyword evidence="4 7" id="KW-0808">Transferase</keyword>
<organism evidence="9 10">
    <name type="scientific">Winogradskyella immobilis</name>
    <dbReference type="NCBI Taxonomy" id="2816852"/>
    <lineage>
        <taxon>Bacteria</taxon>
        <taxon>Pseudomonadati</taxon>
        <taxon>Bacteroidota</taxon>
        <taxon>Flavobacteriia</taxon>
        <taxon>Flavobacteriales</taxon>
        <taxon>Flavobacteriaceae</taxon>
        <taxon>Winogradskyella</taxon>
    </lineage>
</organism>
<accession>A0ABS8EKS7</accession>
<protein>
    <recommendedName>
        <fullName evidence="3 7">3-deoxy-D-manno-octulosonic acid transferase</fullName>
        <shortName evidence="7">Kdo transferase</shortName>
        <ecNumber evidence="2 7">2.4.99.12</ecNumber>
    </recommendedName>
    <alternativeName>
        <fullName evidence="5 7">Lipid IV(A) 3-deoxy-D-manno-octulosonic acid transferase</fullName>
    </alternativeName>
</protein>
<comment type="function">
    <text evidence="7">Involved in lipopolysaccharide (LPS) biosynthesis. Catalyzes the transfer of 3-deoxy-D-manno-octulosonate (Kdo) residue(s) from CMP-Kdo to lipid IV(A), the tetraacyldisaccharide-1,4'-bisphosphate precursor of lipid A.</text>
</comment>
<dbReference type="EC" id="2.4.99.12" evidence="2 7"/>
<dbReference type="Gene3D" id="3.40.50.11720">
    <property type="entry name" value="3-Deoxy-D-manno-octulosonic-acid transferase, N-terminal domain"/>
    <property type="match status" value="1"/>
</dbReference>
<feature type="domain" description="3-deoxy-D-manno-octulosonic-acid transferase N-terminal" evidence="8">
    <location>
        <begin position="38"/>
        <end position="206"/>
    </location>
</feature>
<reference evidence="9" key="2">
    <citation type="submission" date="2021-10" db="EMBL/GenBank/DDBJ databases">
        <title>Genome of Winogradskyella sp. E313.</title>
        <authorList>
            <person name="Zhou Y."/>
        </authorList>
    </citation>
    <scope>NUCLEOTIDE SEQUENCE</scope>
    <source>
        <strain evidence="9">E313</strain>
    </source>
</reference>
<dbReference type="Gene3D" id="3.40.50.2000">
    <property type="entry name" value="Glycogen Phosphorylase B"/>
    <property type="match status" value="1"/>
</dbReference>
<evidence type="ECO:0000256" key="7">
    <source>
        <dbReference type="RuleBase" id="RU365103"/>
    </source>
</evidence>
<evidence type="ECO:0000313" key="10">
    <source>
        <dbReference type="Proteomes" id="UP000778797"/>
    </source>
</evidence>